<evidence type="ECO:0000259" key="10">
    <source>
        <dbReference type="Pfam" id="PF13193"/>
    </source>
</evidence>
<reference evidence="11 12" key="1">
    <citation type="submission" date="2019-09" db="EMBL/GenBank/DDBJ databases">
        <title>Bird 10,000 Genomes (B10K) Project - Family phase.</title>
        <authorList>
            <person name="Zhang G."/>
        </authorList>
    </citation>
    <scope>NUCLEOTIDE SEQUENCE [LARGE SCALE GENOMIC DNA]</scope>
    <source>
        <strain evidence="11">OUT-0007</strain>
        <tissue evidence="11">Blood</tissue>
    </source>
</reference>
<dbReference type="FunFam" id="3.30.300.30:FF:000002">
    <property type="entry name" value="Long-chain fatty acid transport protein 1"/>
    <property type="match status" value="1"/>
</dbReference>
<feature type="domain" description="AMP-binding enzyme C-terminal" evidence="10">
    <location>
        <begin position="257"/>
        <end position="333"/>
    </location>
</feature>
<comment type="catalytic activity">
    <reaction evidence="8">
        <text>tetracosanoate + ATP + CoA = tetracosanoyl-CoA + AMP + diphosphate</text>
        <dbReference type="Rhea" id="RHEA:33639"/>
        <dbReference type="ChEBI" id="CHEBI:30616"/>
        <dbReference type="ChEBI" id="CHEBI:31014"/>
        <dbReference type="ChEBI" id="CHEBI:33019"/>
        <dbReference type="ChEBI" id="CHEBI:57287"/>
        <dbReference type="ChEBI" id="CHEBI:65052"/>
        <dbReference type="ChEBI" id="CHEBI:456215"/>
    </reaction>
    <physiologicalReaction direction="left-to-right" evidence="8">
        <dbReference type="Rhea" id="RHEA:33640"/>
    </physiologicalReaction>
</comment>
<dbReference type="Proteomes" id="UP000546235">
    <property type="component" value="Unassembled WGS sequence"/>
</dbReference>
<dbReference type="GO" id="GO:0005324">
    <property type="term" value="F:long-chain fatty acid transmembrane transporter activity"/>
    <property type="evidence" value="ECO:0007669"/>
    <property type="project" value="TreeGrafter"/>
</dbReference>
<dbReference type="GO" id="GO:0005789">
    <property type="term" value="C:endoplasmic reticulum membrane"/>
    <property type="evidence" value="ECO:0007669"/>
    <property type="project" value="TreeGrafter"/>
</dbReference>
<dbReference type="InterPro" id="IPR045851">
    <property type="entry name" value="AMP-bd_C_sf"/>
</dbReference>
<organism evidence="11 12">
    <name type="scientific">Caloenas nicobarica</name>
    <name type="common">Nicobar pigeon</name>
    <dbReference type="NCBI Taxonomy" id="187106"/>
    <lineage>
        <taxon>Eukaryota</taxon>
        <taxon>Metazoa</taxon>
        <taxon>Chordata</taxon>
        <taxon>Craniata</taxon>
        <taxon>Vertebrata</taxon>
        <taxon>Euteleostomi</taxon>
        <taxon>Archelosauria</taxon>
        <taxon>Archosauria</taxon>
        <taxon>Dinosauria</taxon>
        <taxon>Saurischia</taxon>
        <taxon>Theropoda</taxon>
        <taxon>Coelurosauria</taxon>
        <taxon>Aves</taxon>
        <taxon>Neognathae</taxon>
        <taxon>Neoaves</taxon>
        <taxon>Columbimorphae</taxon>
        <taxon>Columbiformes</taxon>
        <taxon>Columbidae</taxon>
        <taxon>Caloenas</taxon>
    </lineage>
</organism>
<evidence type="ECO:0000256" key="1">
    <source>
        <dbReference type="ARBA" id="ARBA00006432"/>
    </source>
</evidence>
<evidence type="ECO:0000259" key="9">
    <source>
        <dbReference type="Pfam" id="PF00501"/>
    </source>
</evidence>
<keyword evidence="4" id="KW-0445">Lipid transport</keyword>
<proteinExistence type="inferred from homology"/>
<feature type="non-terminal residue" evidence="11">
    <location>
        <position position="1"/>
    </location>
</feature>
<evidence type="ECO:0000256" key="4">
    <source>
        <dbReference type="ARBA" id="ARBA00023055"/>
    </source>
</evidence>
<evidence type="ECO:0000256" key="2">
    <source>
        <dbReference type="ARBA" id="ARBA00022598"/>
    </source>
</evidence>
<comment type="caution">
    <text evidence="11">The sequence shown here is derived from an EMBL/GenBank/DDBJ whole genome shotgun (WGS) entry which is preliminary data.</text>
</comment>
<name>A0A7K6T455_CALNI</name>
<dbReference type="SUPFAM" id="SSF56801">
    <property type="entry name" value="Acetyl-CoA synthetase-like"/>
    <property type="match status" value="1"/>
</dbReference>
<comment type="similarity">
    <text evidence="1">Belongs to the ATP-dependent AMP-binding enzyme family.</text>
</comment>
<evidence type="ECO:0000256" key="6">
    <source>
        <dbReference type="ARBA" id="ARBA00036527"/>
    </source>
</evidence>
<evidence type="ECO:0000256" key="7">
    <source>
        <dbReference type="ARBA" id="ARBA00041297"/>
    </source>
</evidence>
<dbReference type="Gene3D" id="3.40.50.12780">
    <property type="entry name" value="N-terminal domain of ligase-like"/>
    <property type="match status" value="1"/>
</dbReference>
<dbReference type="PANTHER" id="PTHR43107">
    <property type="entry name" value="LONG-CHAIN FATTY ACID TRANSPORT PROTEIN"/>
    <property type="match status" value="1"/>
</dbReference>
<evidence type="ECO:0000313" key="11">
    <source>
        <dbReference type="EMBL" id="NWX05424.1"/>
    </source>
</evidence>
<keyword evidence="4" id="KW-0813">Transport</keyword>
<dbReference type="GO" id="GO:0008206">
    <property type="term" value="P:bile acid metabolic process"/>
    <property type="evidence" value="ECO:0007669"/>
    <property type="project" value="TreeGrafter"/>
</dbReference>
<evidence type="ECO:0000256" key="8">
    <source>
        <dbReference type="ARBA" id="ARBA00048666"/>
    </source>
</evidence>
<dbReference type="AlphaFoldDB" id="A0A7K6T455"/>
<gene>
    <name evidence="11" type="primary">Slc27a2_0</name>
    <name evidence="11" type="ORF">CALNIC_R05533</name>
</gene>
<keyword evidence="2" id="KW-0436">Ligase</keyword>
<accession>A0A7K6T455</accession>
<dbReference type="Gene3D" id="3.30.300.30">
    <property type="match status" value="1"/>
</dbReference>
<dbReference type="InterPro" id="IPR042099">
    <property type="entry name" value="ANL_N_sf"/>
</dbReference>
<dbReference type="GO" id="GO:0004467">
    <property type="term" value="F:long-chain fatty acid-CoA ligase activity"/>
    <property type="evidence" value="ECO:0007669"/>
    <property type="project" value="UniProtKB-EC"/>
</dbReference>
<comment type="catalytic activity">
    <reaction evidence="6">
        <text>a very long-chain fatty acid + ATP + CoA = a very long-chain fatty acyl-CoA + AMP + diphosphate</text>
        <dbReference type="Rhea" id="RHEA:54536"/>
        <dbReference type="ChEBI" id="CHEBI:30616"/>
        <dbReference type="ChEBI" id="CHEBI:33019"/>
        <dbReference type="ChEBI" id="CHEBI:57287"/>
        <dbReference type="ChEBI" id="CHEBI:58950"/>
        <dbReference type="ChEBI" id="CHEBI:138261"/>
        <dbReference type="ChEBI" id="CHEBI:456215"/>
    </reaction>
    <physiologicalReaction direction="left-to-right" evidence="6">
        <dbReference type="Rhea" id="RHEA:54537"/>
    </physiologicalReaction>
</comment>
<keyword evidence="3" id="KW-0443">Lipid metabolism</keyword>
<feature type="domain" description="AMP-dependent synthetase/ligase" evidence="9">
    <location>
        <begin position="14"/>
        <end position="144"/>
    </location>
</feature>
<dbReference type="EMBL" id="VZSB01001944">
    <property type="protein sequence ID" value="NWX05424.1"/>
    <property type="molecule type" value="Genomic_DNA"/>
</dbReference>
<dbReference type="Pfam" id="PF00501">
    <property type="entry name" value="AMP-binding"/>
    <property type="match status" value="1"/>
</dbReference>
<sequence>MKLMMVTNLVRLCGLRPDDIIYTTLPLYHSAGLLIGVGGCFELGATCVLRAKFSASQFWDDCRRYNVTVIQYVGELMRYLCNTPKRPDDREHGVRLALGNGLRADVWKEFLRRFGPVAIWEFYGATEGNAGFVNYAGKIGAVGRANVFLRSFAPYELIEYNVEENEPIRDERGLCIPVRPGETGLLVIKITKNTPFHGYVGDAQKTEKKILRDVLVKGDSYFNSGDLLMIDREGFVYFQDRVGDTFRWKGENVATTEVEATLAMVNFIQEVNVYGVSVPGCEGRCGMAAVRLRAGQPFDGQQLYAFTAAALPGYAAPRFLRIQDALEVTGTFKQRKTQLVRDGFDPDAVTDPLFFRDDK</sequence>
<evidence type="ECO:0000256" key="5">
    <source>
        <dbReference type="ARBA" id="ARBA00026121"/>
    </source>
</evidence>
<feature type="non-terminal residue" evidence="11">
    <location>
        <position position="359"/>
    </location>
</feature>
<dbReference type="GO" id="GO:0005886">
    <property type="term" value="C:plasma membrane"/>
    <property type="evidence" value="ECO:0007669"/>
    <property type="project" value="TreeGrafter"/>
</dbReference>
<evidence type="ECO:0000256" key="3">
    <source>
        <dbReference type="ARBA" id="ARBA00022832"/>
    </source>
</evidence>
<dbReference type="GO" id="GO:0044539">
    <property type="term" value="P:long-chain fatty acid import into cell"/>
    <property type="evidence" value="ECO:0007669"/>
    <property type="project" value="TreeGrafter"/>
</dbReference>
<dbReference type="EC" id="6.2.1.3" evidence="5"/>
<dbReference type="InterPro" id="IPR000873">
    <property type="entry name" value="AMP-dep_synth/lig_dom"/>
</dbReference>
<dbReference type="InterPro" id="IPR025110">
    <property type="entry name" value="AMP-bd_C"/>
</dbReference>
<dbReference type="Pfam" id="PF13193">
    <property type="entry name" value="AMP-binding_C"/>
    <property type="match status" value="1"/>
</dbReference>
<protein>
    <recommendedName>
        <fullName evidence="5">long-chain-fatty-acid--CoA ligase</fullName>
        <ecNumber evidence="5">6.2.1.3</ecNumber>
    </recommendedName>
    <alternativeName>
        <fullName evidence="7">Long-chain-fatty-acid--CoA ligase</fullName>
    </alternativeName>
</protein>
<dbReference type="PANTHER" id="PTHR43107:SF4">
    <property type="entry name" value="LONG-CHAIN FATTY ACID TRANSPORT PROTEIN 2"/>
    <property type="match status" value="1"/>
</dbReference>
<keyword evidence="3" id="KW-0276">Fatty acid metabolism</keyword>
<evidence type="ECO:0000313" key="12">
    <source>
        <dbReference type="Proteomes" id="UP000546235"/>
    </source>
</evidence>
<keyword evidence="12" id="KW-1185">Reference proteome</keyword>